<feature type="transmembrane region" description="Helical" evidence="2">
    <location>
        <begin position="284"/>
        <end position="305"/>
    </location>
</feature>
<evidence type="ECO:0000256" key="2">
    <source>
        <dbReference type="SAM" id="Phobius"/>
    </source>
</evidence>
<evidence type="ECO:0000313" key="4">
    <source>
        <dbReference type="Proteomes" id="UP001501337"/>
    </source>
</evidence>
<feature type="transmembrane region" description="Helical" evidence="2">
    <location>
        <begin position="101"/>
        <end position="118"/>
    </location>
</feature>
<dbReference type="RefSeq" id="WP_344807044.1">
    <property type="nucleotide sequence ID" value="NZ_BAABBO010000011.1"/>
</dbReference>
<feature type="compositionally biased region" description="Basic and acidic residues" evidence="1">
    <location>
        <begin position="419"/>
        <end position="433"/>
    </location>
</feature>
<evidence type="ECO:0000313" key="3">
    <source>
        <dbReference type="EMBL" id="GAA3967054.1"/>
    </source>
</evidence>
<feature type="region of interest" description="Disordered" evidence="1">
    <location>
        <begin position="413"/>
        <end position="433"/>
    </location>
</feature>
<reference evidence="4" key="1">
    <citation type="journal article" date="2019" name="Int. J. Syst. Evol. Microbiol.">
        <title>The Global Catalogue of Microorganisms (GCM) 10K type strain sequencing project: providing services to taxonomists for standard genome sequencing and annotation.</title>
        <authorList>
            <consortium name="The Broad Institute Genomics Platform"/>
            <consortium name="The Broad Institute Genome Sequencing Center for Infectious Disease"/>
            <person name="Wu L."/>
            <person name="Ma J."/>
        </authorList>
    </citation>
    <scope>NUCLEOTIDE SEQUENCE [LARGE SCALE GENOMIC DNA]</scope>
    <source>
        <strain evidence="4">JCM 17555</strain>
    </source>
</reference>
<feature type="transmembrane region" description="Helical" evidence="2">
    <location>
        <begin position="164"/>
        <end position="185"/>
    </location>
</feature>
<name>A0ABP7PKF6_9GAMM</name>
<protein>
    <recommendedName>
        <fullName evidence="5">Glycosyltransferase RgtA/B/C/D-like domain-containing protein</fullName>
    </recommendedName>
</protein>
<proteinExistence type="predicted"/>
<comment type="caution">
    <text evidence="3">The sequence shown here is derived from an EMBL/GenBank/DDBJ whole genome shotgun (WGS) entry which is preliminary data.</text>
</comment>
<feature type="transmembrane region" description="Helical" evidence="2">
    <location>
        <begin position="311"/>
        <end position="329"/>
    </location>
</feature>
<keyword evidence="4" id="KW-1185">Reference proteome</keyword>
<feature type="transmembrane region" description="Helical" evidence="2">
    <location>
        <begin position="380"/>
        <end position="402"/>
    </location>
</feature>
<dbReference type="EMBL" id="BAABBO010000011">
    <property type="protein sequence ID" value="GAA3967054.1"/>
    <property type="molecule type" value="Genomic_DNA"/>
</dbReference>
<organism evidence="3 4">
    <name type="scientific">Allohahella marinimesophila</name>
    <dbReference type="NCBI Taxonomy" id="1054972"/>
    <lineage>
        <taxon>Bacteria</taxon>
        <taxon>Pseudomonadati</taxon>
        <taxon>Pseudomonadota</taxon>
        <taxon>Gammaproteobacteria</taxon>
        <taxon>Oceanospirillales</taxon>
        <taxon>Hahellaceae</taxon>
        <taxon>Allohahella</taxon>
    </lineage>
</organism>
<sequence>MRLPWSRTGASPGVYPGKAADSAGFIFLVAFIYRLVAAALLQSSEYSLAYSLYGVLTGSLGCALMYYLLGYFLDGFGRFNAALLFAITPTWIFWGLASFEGASQFWLLIASVLCLLHATERRSLLAAVGSAIGAIVLVYLDVSFTVLIIVSAVYLFIRGEFRLLLVYVAPFLQAYLVMMWLSSMIGGSNFLHEALLRLGLLNNAFEHYAVLRSELSELHNSSERALDFTFPGFWKESRTLAGWIIFGTEFNWLARSLFEPVMLFYIAGLIGIQRSVRRNPSFGFLSLLGLVGAIVLFFQISWSWSVRDHDLLILVIPTYILVALGIENISGLRSTQTPSAGPVTNGSTAAGLGNGPALLSSAEASSARNRKASHRRKRRILRLKATQFFLLLIVIAMSVKLFKPREDFYVPDIAPGYESPHDTRTERAVRQSR</sequence>
<accession>A0ABP7PKF6</accession>
<keyword evidence="2" id="KW-0472">Membrane</keyword>
<feature type="transmembrane region" description="Helical" evidence="2">
    <location>
        <begin position="124"/>
        <end position="157"/>
    </location>
</feature>
<evidence type="ECO:0008006" key="5">
    <source>
        <dbReference type="Google" id="ProtNLM"/>
    </source>
</evidence>
<feature type="transmembrane region" description="Helical" evidence="2">
    <location>
        <begin position="20"/>
        <end position="41"/>
    </location>
</feature>
<dbReference type="Proteomes" id="UP001501337">
    <property type="component" value="Unassembled WGS sequence"/>
</dbReference>
<feature type="transmembrane region" description="Helical" evidence="2">
    <location>
        <begin position="75"/>
        <end position="94"/>
    </location>
</feature>
<gene>
    <name evidence="3" type="ORF">GCM10022278_26080</name>
</gene>
<feature type="transmembrane region" description="Helical" evidence="2">
    <location>
        <begin position="48"/>
        <end position="69"/>
    </location>
</feature>
<feature type="transmembrane region" description="Helical" evidence="2">
    <location>
        <begin position="252"/>
        <end position="272"/>
    </location>
</feature>
<keyword evidence="2" id="KW-1133">Transmembrane helix</keyword>
<evidence type="ECO:0000256" key="1">
    <source>
        <dbReference type="SAM" id="MobiDB-lite"/>
    </source>
</evidence>
<keyword evidence="2" id="KW-0812">Transmembrane</keyword>